<evidence type="ECO:0000256" key="1">
    <source>
        <dbReference type="ARBA" id="ARBA00022884"/>
    </source>
</evidence>
<evidence type="ECO:0000256" key="3">
    <source>
        <dbReference type="SAM" id="MobiDB-lite"/>
    </source>
</evidence>
<dbReference type="Proteomes" id="UP000315295">
    <property type="component" value="Unassembled WGS sequence"/>
</dbReference>
<dbReference type="InterPro" id="IPR035920">
    <property type="entry name" value="YhbY-like_sf"/>
</dbReference>
<gene>
    <name evidence="6" type="ORF">C1H46_019476</name>
</gene>
<protein>
    <recommendedName>
        <fullName evidence="8">Protein kinase domain-containing protein</fullName>
    </recommendedName>
</protein>
<dbReference type="Gene3D" id="1.10.510.10">
    <property type="entry name" value="Transferase(Phosphotransferase) domain 1"/>
    <property type="match status" value="1"/>
</dbReference>
<dbReference type="PROSITE" id="PS50011">
    <property type="entry name" value="PROTEIN_KINASE_DOM"/>
    <property type="match status" value="1"/>
</dbReference>
<accession>A0A540M856</accession>
<dbReference type="Pfam" id="PF00069">
    <property type="entry name" value="Pkinase"/>
    <property type="match status" value="1"/>
</dbReference>
<dbReference type="InterPro" id="IPR001890">
    <property type="entry name" value="RNA-binding_CRM"/>
</dbReference>
<dbReference type="InterPro" id="IPR000719">
    <property type="entry name" value="Prot_kinase_dom"/>
</dbReference>
<dbReference type="SMART" id="SM01103">
    <property type="entry name" value="CRS1_YhbY"/>
    <property type="match status" value="1"/>
</dbReference>
<keyword evidence="7" id="KW-1185">Reference proteome</keyword>
<evidence type="ECO:0000259" key="4">
    <source>
        <dbReference type="PROSITE" id="PS50011"/>
    </source>
</evidence>
<evidence type="ECO:0008006" key="8">
    <source>
        <dbReference type="Google" id="ProtNLM"/>
    </source>
</evidence>
<dbReference type="SUPFAM" id="SSF56112">
    <property type="entry name" value="Protein kinase-like (PK-like)"/>
    <property type="match status" value="1"/>
</dbReference>
<proteinExistence type="predicted"/>
<dbReference type="PROSITE" id="PS51295">
    <property type="entry name" value="CRM"/>
    <property type="match status" value="1"/>
</dbReference>
<dbReference type="InterPro" id="IPR011009">
    <property type="entry name" value="Kinase-like_dom_sf"/>
</dbReference>
<dbReference type="Pfam" id="PF01985">
    <property type="entry name" value="CRS1_YhbY"/>
    <property type="match status" value="1"/>
</dbReference>
<feature type="domain" description="Protein kinase" evidence="4">
    <location>
        <begin position="211"/>
        <end position="541"/>
    </location>
</feature>
<dbReference type="STRING" id="106549.A0A540M856"/>
<evidence type="ECO:0000313" key="6">
    <source>
        <dbReference type="EMBL" id="TQD94930.1"/>
    </source>
</evidence>
<name>A0A540M856_MALBA</name>
<dbReference type="GO" id="GO:0005524">
    <property type="term" value="F:ATP binding"/>
    <property type="evidence" value="ECO:0007669"/>
    <property type="project" value="InterPro"/>
</dbReference>
<feature type="compositionally biased region" description="Low complexity" evidence="3">
    <location>
        <begin position="376"/>
        <end position="391"/>
    </location>
</feature>
<evidence type="ECO:0000313" key="7">
    <source>
        <dbReference type="Proteomes" id="UP000315295"/>
    </source>
</evidence>
<sequence length="575" mass="64189">MLASSASARAVFRSCPNAIKRDPFLWLYCVTQNVFDHSLPSTTCFTHSPSEASCTSSALDSLSVRRSNVFTSHSILRNCLPATARCMGSTSFEVKTDTDVVRFSIGKPLDKIGPSNNGNKKMAVTRRVKMSKKAKLNELRFYRLKAKKKMNSPNPQVRIIYKLEKAKRKEAWLIEKLRKFEVPKAPAETHDPEILTEEEKHYLKRTGEKKKNYVPVGRRGVFGGVVLNMHLHWKKHETVKVICKPCKPGQVHEYAEELARLSKGIVIDIKPNNSIIFYRGKNYVQPKVMSPPDTLSKNKVSFTGELSGLSYSGLLGGKPVCLRICNSVVEKVGKNLEGWRKGKRVPDRIPFGWRSRLIVAQGVARALEYLHRNATSSIQSGGSSSSTSTSTAPHGNLKSTNVLLDDNDGVLVSDYGFASVVAIPVATQRMVIYKSPEYQKSKKVSKASDVWSYGSLVLELLTGKISACTAQPGLNGVDLCSWVHRAVREEWTAEIFDREITMHRRASSDMVRLLKIAMRCCDPSPEKRPGMDEIVRELENIRVTESEVDEDESSSLDQSLTDESVSATAFPARYK</sequence>
<dbReference type="PANTHER" id="PTHR31426">
    <property type="entry name" value="GROUP II INTRON SPLICING FACTOR CRS1-LIKE"/>
    <property type="match status" value="1"/>
</dbReference>
<dbReference type="PANTHER" id="PTHR31426:SF3">
    <property type="entry name" value="OS06G0304500 PROTEIN"/>
    <property type="match status" value="1"/>
</dbReference>
<comment type="caution">
    <text evidence="6">The sequence shown here is derived from an EMBL/GenBank/DDBJ whole genome shotgun (WGS) entry which is preliminary data.</text>
</comment>
<dbReference type="GO" id="GO:0003723">
    <property type="term" value="F:RNA binding"/>
    <property type="evidence" value="ECO:0007669"/>
    <property type="project" value="UniProtKB-UniRule"/>
</dbReference>
<dbReference type="GO" id="GO:0004672">
    <property type="term" value="F:protein kinase activity"/>
    <property type="evidence" value="ECO:0007669"/>
    <property type="project" value="InterPro"/>
</dbReference>
<evidence type="ECO:0000256" key="2">
    <source>
        <dbReference type="PROSITE-ProRule" id="PRU00626"/>
    </source>
</evidence>
<dbReference type="Gene3D" id="3.30.110.60">
    <property type="entry name" value="YhbY-like"/>
    <property type="match status" value="1"/>
</dbReference>
<dbReference type="SMART" id="SM00220">
    <property type="entry name" value="S_TKc"/>
    <property type="match status" value="1"/>
</dbReference>
<dbReference type="InterPro" id="IPR040286">
    <property type="entry name" value="At3g25440-like"/>
</dbReference>
<keyword evidence="1 2" id="KW-0694">RNA-binding</keyword>
<evidence type="ECO:0000259" key="5">
    <source>
        <dbReference type="PROSITE" id="PS51295"/>
    </source>
</evidence>
<feature type="compositionally biased region" description="Low complexity" evidence="3">
    <location>
        <begin position="555"/>
        <end position="564"/>
    </location>
</feature>
<dbReference type="EMBL" id="VIEB01000331">
    <property type="protein sequence ID" value="TQD94930.1"/>
    <property type="molecule type" value="Genomic_DNA"/>
</dbReference>
<feature type="region of interest" description="Disordered" evidence="3">
    <location>
        <begin position="542"/>
        <end position="575"/>
    </location>
</feature>
<organism evidence="6 7">
    <name type="scientific">Malus baccata</name>
    <name type="common">Siberian crab apple</name>
    <name type="synonym">Pyrus baccata</name>
    <dbReference type="NCBI Taxonomy" id="106549"/>
    <lineage>
        <taxon>Eukaryota</taxon>
        <taxon>Viridiplantae</taxon>
        <taxon>Streptophyta</taxon>
        <taxon>Embryophyta</taxon>
        <taxon>Tracheophyta</taxon>
        <taxon>Spermatophyta</taxon>
        <taxon>Magnoliopsida</taxon>
        <taxon>eudicotyledons</taxon>
        <taxon>Gunneridae</taxon>
        <taxon>Pentapetalae</taxon>
        <taxon>rosids</taxon>
        <taxon>fabids</taxon>
        <taxon>Rosales</taxon>
        <taxon>Rosaceae</taxon>
        <taxon>Amygdaloideae</taxon>
        <taxon>Maleae</taxon>
        <taxon>Malus</taxon>
    </lineage>
</organism>
<feature type="domain" description="CRM" evidence="5">
    <location>
        <begin position="193"/>
        <end position="290"/>
    </location>
</feature>
<feature type="region of interest" description="Disordered" evidence="3">
    <location>
        <begin position="376"/>
        <end position="395"/>
    </location>
</feature>
<dbReference type="AlphaFoldDB" id="A0A540M856"/>
<reference evidence="6 7" key="1">
    <citation type="journal article" date="2019" name="G3 (Bethesda)">
        <title>Sequencing of a Wild Apple (Malus baccata) Genome Unravels the Differences Between Cultivated and Wild Apple Species Regarding Disease Resistance and Cold Tolerance.</title>
        <authorList>
            <person name="Chen X."/>
        </authorList>
    </citation>
    <scope>NUCLEOTIDE SEQUENCE [LARGE SCALE GENOMIC DNA]</scope>
    <source>
        <strain evidence="7">cv. Shandingzi</strain>
        <tissue evidence="6">Leaves</tissue>
    </source>
</reference>